<keyword evidence="1" id="KW-0732">Signal</keyword>
<feature type="chain" id="PRO_5043967217" description="Secreted protein" evidence="1">
    <location>
        <begin position="25"/>
        <end position="89"/>
    </location>
</feature>
<organism evidence="2 3">
    <name type="scientific">Pleurodeles waltl</name>
    <name type="common">Iberian ribbed newt</name>
    <dbReference type="NCBI Taxonomy" id="8319"/>
    <lineage>
        <taxon>Eukaryota</taxon>
        <taxon>Metazoa</taxon>
        <taxon>Chordata</taxon>
        <taxon>Craniata</taxon>
        <taxon>Vertebrata</taxon>
        <taxon>Euteleostomi</taxon>
        <taxon>Amphibia</taxon>
        <taxon>Batrachia</taxon>
        <taxon>Caudata</taxon>
        <taxon>Salamandroidea</taxon>
        <taxon>Salamandridae</taxon>
        <taxon>Pleurodelinae</taxon>
        <taxon>Pleurodeles</taxon>
    </lineage>
</organism>
<dbReference type="EMBL" id="JANPWB010000002">
    <property type="protein sequence ID" value="KAJ1209762.1"/>
    <property type="molecule type" value="Genomic_DNA"/>
</dbReference>
<gene>
    <name evidence="2" type="ORF">NDU88_005135</name>
</gene>
<evidence type="ECO:0000256" key="1">
    <source>
        <dbReference type="SAM" id="SignalP"/>
    </source>
</evidence>
<feature type="signal peptide" evidence="1">
    <location>
        <begin position="1"/>
        <end position="24"/>
    </location>
</feature>
<evidence type="ECO:0008006" key="4">
    <source>
        <dbReference type="Google" id="ProtNLM"/>
    </source>
</evidence>
<dbReference type="Proteomes" id="UP001066276">
    <property type="component" value="Chromosome 1_2"/>
</dbReference>
<reference evidence="2" key="1">
    <citation type="journal article" date="2022" name="bioRxiv">
        <title>Sequencing and chromosome-scale assembly of the giantPleurodeles waltlgenome.</title>
        <authorList>
            <person name="Brown T."/>
            <person name="Elewa A."/>
            <person name="Iarovenko S."/>
            <person name="Subramanian E."/>
            <person name="Araus A.J."/>
            <person name="Petzold A."/>
            <person name="Susuki M."/>
            <person name="Suzuki K.-i.T."/>
            <person name="Hayashi T."/>
            <person name="Toyoda A."/>
            <person name="Oliveira C."/>
            <person name="Osipova E."/>
            <person name="Leigh N.D."/>
            <person name="Simon A."/>
            <person name="Yun M.H."/>
        </authorList>
    </citation>
    <scope>NUCLEOTIDE SEQUENCE</scope>
    <source>
        <strain evidence="2">20211129_DDA</strain>
        <tissue evidence="2">Liver</tissue>
    </source>
</reference>
<evidence type="ECO:0000313" key="3">
    <source>
        <dbReference type="Proteomes" id="UP001066276"/>
    </source>
</evidence>
<dbReference type="AlphaFoldDB" id="A0AAV7WAY3"/>
<keyword evidence="3" id="KW-1185">Reference proteome</keyword>
<comment type="caution">
    <text evidence="2">The sequence shown here is derived from an EMBL/GenBank/DDBJ whole genome shotgun (WGS) entry which is preliminary data.</text>
</comment>
<protein>
    <recommendedName>
        <fullName evidence="4">Secreted protein</fullName>
    </recommendedName>
</protein>
<name>A0AAV7WAY3_PLEWA</name>
<proteinExistence type="predicted"/>
<sequence length="89" mass="9811">MKRCCRRPLVMALVPCTPLPQLIASVDMTKQERQCPKIRQVDLLGILRETQLHEGGCIIDIGFGYLVLLSIDEESCGVSASRKPAATDL</sequence>
<accession>A0AAV7WAY3</accession>
<evidence type="ECO:0000313" key="2">
    <source>
        <dbReference type="EMBL" id="KAJ1209762.1"/>
    </source>
</evidence>